<evidence type="ECO:0000313" key="2">
    <source>
        <dbReference type="EMBL" id="CAH1104446.1"/>
    </source>
</evidence>
<dbReference type="AlphaFoldDB" id="A0A9P0CMN4"/>
<dbReference type="OrthoDB" id="6781249at2759"/>
<protein>
    <recommendedName>
        <fullName evidence="4">Tesmin/TSO1-like CXC domain-containing protein</fullName>
    </recommendedName>
</protein>
<evidence type="ECO:0008006" key="4">
    <source>
        <dbReference type="Google" id="ProtNLM"/>
    </source>
</evidence>
<proteinExistence type="predicted"/>
<evidence type="ECO:0000256" key="1">
    <source>
        <dbReference type="SAM" id="MobiDB-lite"/>
    </source>
</evidence>
<feature type="region of interest" description="Disordered" evidence="1">
    <location>
        <begin position="128"/>
        <end position="156"/>
    </location>
</feature>
<sequence>MCFLKWYGAYSKADQYHFNLFMRSVANIKLLTSAPSHQLRAHLNNISCAPTNNCRNELPPQEWRWKHVGDTRVPIITEDLSAPVILLKTIFCRYTMYCGSGKCGCHKAMLNCSAACLYRQGKCLNDVPVDEDDDEEDVKPLQQEPPTTECEDAMDE</sequence>
<name>A0A9P0CMN4_9CUCU</name>
<organism evidence="2 3">
    <name type="scientific">Psylliodes chrysocephalus</name>
    <dbReference type="NCBI Taxonomy" id="3402493"/>
    <lineage>
        <taxon>Eukaryota</taxon>
        <taxon>Metazoa</taxon>
        <taxon>Ecdysozoa</taxon>
        <taxon>Arthropoda</taxon>
        <taxon>Hexapoda</taxon>
        <taxon>Insecta</taxon>
        <taxon>Pterygota</taxon>
        <taxon>Neoptera</taxon>
        <taxon>Endopterygota</taxon>
        <taxon>Coleoptera</taxon>
        <taxon>Polyphaga</taxon>
        <taxon>Cucujiformia</taxon>
        <taxon>Chrysomeloidea</taxon>
        <taxon>Chrysomelidae</taxon>
        <taxon>Galerucinae</taxon>
        <taxon>Alticini</taxon>
        <taxon>Psylliodes</taxon>
    </lineage>
</organism>
<feature type="compositionally biased region" description="Acidic residues" evidence="1">
    <location>
        <begin position="128"/>
        <end position="137"/>
    </location>
</feature>
<dbReference type="EMBL" id="OV651829">
    <property type="protein sequence ID" value="CAH1104446.1"/>
    <property type="molecule type" value="Genomic_DNA"/>
</dbReference>
<reference evidence="2" key="1">
    <citation type="submission" date="2022-01" db="EMBL/GenBank/DDBJ databases">
        <authorList>
            <person name="King R."/>
        </authorList>
    </citation>
    <scope>NUCLEOTIDE SEQUENCE</scope>
</reference>
<dbReference type="Proteomes" id="UP001153636">
    <property type="component" value="Chromosome 17"/>
</dbReference>
<keyword evidence="3" id="KW-1185">Reference proteome</keyword>
<evidence type="ECO:0000313" key="3">
    <source>
        <dbReference type="Proteomes" id="UP001153636"/>
    </source>
</evidence>
<gene>
    <name evidence="2" type="ORF">PSYICH_LOCUS5509</name>
</gene>
<accession>A0A9P0CMN4</accession>